<feature type="transmembrane region" description="Helical" evidence="1">
    <location>
        <begin position="230"/>
        <end position="251"/>
    </location>
</feature>
<organism evidence="2 3">
    <name type="scientific">Phycicoccus sonneratiae</name>
    <dbReference type="NCBI Taxonomy" id="2807628"/>
    <lineage>
        <taxon>Bacteria</taxon>
        <taxon>Bacillati</taxon>
        <taxon>Actinomycetota</taxon>
        <taxon>Actinomycetes</taxon>
        <taxon>Micrococcales</taxon>
        <taxon>Intrasporangiaceae</taxon>
        <taxon>Phycicoccus</taxon>
    </lineage>
</organism>
<gene>
    <name evidence="2" type="ORF">JQN70_13590</name>
</gene>
<keyword evidence="3" id="KW-1185">Reference proteome</keyword>
<evidence type="ECO:0000313" key="3">
    <source>
        <dbReference type="Proteomes" id="UP001430172"/>
    </source>
</evidence>
<feature type="transmembrane region" description="Helical" evidence="1">
    <location>
        <begin position="118"/>
        <end position="137"/>
    </location>
</feature>
<reference evidence="2" key="1">
    <citation type="submission" date="2021-02" db="EMBL/GenBank/DDBJ databases">
        <title>Phycicoccus sp. MQZ13P-5T, whole genome shotgun sequence.</title>
        <authorList>
            <person name="Tuo L."/>
        </authorList>
    </citation>
    <scope>NUCLEOTIDE SEQUENCE</scope>
    <source>
        <strain evidence="2">MQZ13P-5</strain>
    </source>
</reference>
<keyword evidence="1" id="KW-0472">Membrane</keyword>
<evidence type="ECO:0000256" key="1">
    <source>
        <dbReference type="SAM" id="Phobius"/>
    </source>
</evidence>
<sequence>MSRPGRGWLLAPAALSLLAGLDAGLVRLGGTAPVDSARLGDVHGPLMVLGFLGTLVALERAVALRRPWAYVAPVLLGTGGLALSAPLPRSLGQVLLLDGVLALVTVLVALWGRRRDDAVLVEVMGAGLASLAALLMLRVEVPVTLPLLAGFVVLTIASERVELAALHLPATAPRTLVVLALPLAGSAALAPALPGPGTRAFGAALLLLVTWLGPRDVAVRTVRTSGLPRFAAAAMLAGYAWLGVAGAAWVAVGPTTSGRAHDLVVHAVFLGFAMSMVMAHAPVILPAVLRRPLPWHPAFWLPLGVLHTMLALRVAGDVTGAQWLVVAGGTGTALALLLLPLTAAAGSLLASRRRTPSDSATLRKVLS</sequence>
<accession>A0ABS2CNG9</accession>
<feature type="transmembrane region" description="Helical" evidence="1">
    <location>
        <begin position="263"/>
        <end position="285"/>
    </location>
</feature>
<keyword evidence="1" id="KW-1133">Transmembrane helix</keyword>
<feature type="transmembrane region" description="Helical" evidence="1">
    <location>
        <begin position="297"/>
        <end position="315"/>
    </location>
</feature>
<comment type="caution">
    <text evidence="2">The sequence shown here is derived from an EMBL/GenBank/DDBJ whole genome shotgun (WGS) entry which is preliminary data.</text>
</comment>
<dbReference type="EMBL" id="JAFDVD010000015">
    <property type="protein sequence ID" value="MBM6401427.1"/>
    <property type="molecule type" value="Genomic_DNA"/>
</dbReference>
<protein>
    <recommendedName>
        <fullName evidence="4">NnrS family protein</fullName>
    </recommendedName>
</protein>
<feature type="transmembrane region" description="Helical" evidence="1">
    <location>
        <begin position="42"/>
        <end position="61"/>
    </location>
</feature>
<feature type="transmembrane region" description="Helical" evidence="1">
    <location>
        <begin position="91"/>
        <end position="111"/>
    </location>
</feature>
<name>A0ABS2CNG9_9MICO</name>
<proteinExistence type="predicted"/>
<feature type="transmembrane region" description="Helical" evidence="1">
    <location>
        <begin position="68"/>
        <end position="85"/>
    </location>
</feature>
<dbReference type="RefSeq" id="WP_204131898.1">
    <property type="nucleotide sequence ID" value="NZ_JAFDVD010000015.1"/>
</dbReference>
<keyword evidence="1" id="KW-0812">Transmembrane</keyword>
<evidence type="ECO:0000313" key="2">
    <source>
        <dbReference type="EMBL" id="MBM6401427.1"/>
    </source>
</evidence>
<evidence type="ECO:0008006" key="4">
    <source>
        <dbReference type="Google" id="ProtNLM"/>
    </source>
</evidence>
<feature type="transmembrane region" description="Helical" evidence="1">
    <location>
        <begin position="321"/>
        <end position="349"/>
    </location>
</feature>
<dbReference type="Proteomes" id="UP001430172">
    <property type="component" value="Unassembled WGS sequence"/>
</dbReference>